<gene>
    <name evidence="3" type="ORF">SCF082_LOCUS8330</name>
</gene>
<proteinExistence type="predicted"/>
<evidence type="ECO:0000313" key="3">
    <source>
        <dbReference type="EMBL" id="CAK9004795.1"/>
    </source>
</evidence>
<organism evidence="3 4">
    <name type="scientific">Durusdinium trenchii</name>
    <dbReference type="NCBI Taxonomy" id="1381693"/>
    <lineage>
        <taxon>Eukaryota</taxon>
        <taxon>Sar</taxon>
        <taxon>Alveolata</taxon>
        <taxon>Dinophyceae</taxon>
        <taxon>Suessiales</taxon>
        <taxon>Symbiodiniaceae</taxon>
        <taxon>Durusdinium</taxon>
    </lineage>
</organism>
<feature type="region of interest" description="Disordered" evidence="1">
    <location>
        <begin position="77"/>
        <end position="190"/>
    </location>
</feature>
<accession>A0ABP0IT18</accession>
<name>A0ABP0IT18_9DINO</name>
<feature type="transmembrane region" description="Helical" evidence="2">
    <location>
        <begin position="574"/>
        <end position="596"/>
    </location>
</feature>
<feature type="transmembrane region" description="Helical" evidence="2">
    <location>
        <begin position="647"/>
        <end position="670"/>
    </location>
</feature>
<keyword evidence="2" id="KW-1133">Transmembrane helix</keyword>
<keyword evidence="2" id="KW-0472">Membrane</keyword>
<evidence type="ECO:0000313" key="4">
    <source>
        <dbReference type="Proteomes" id="UP001642464"/>
    </source>
</evidence>
<feature type="compositionally biased region" description="Polar residues" evidence="1">
    <location>
        <begin position="79"/>
        <end position="88"/>
    </location>
</feature>
<protein>
    <submittedName>
        <fullName evidence="3">Uncharacterized protein</fullName>
    </submittedName>
</protein>
<feature type="transmembrane region" description="Helical" evidence="2">
    <location>
        <begin position="744"/>
        <end position="765"/>
    </location>
</feature>
<feature type="region of interest" description="Disordered" evidence="1">
    <location>
        <begin position="207"/>
        <end position="227"/>
    </location>
</feature>
<keyword evidence="4" id="KW-1185">Reference proteome</keyword>
<evidence type="ECO:0000256" key="1">
    <source>
        <dbReference type="SAM" id="MobiDB-lite"/>
    </source>
</evidence>
<feature type="compositionally biased region" description="Low complexity" evidence="1">
    <location>
        <begin position="135"/>
        <end position="155"/>
    </location>
</feature>
<feature type="transmembrane region" description="Helical" evidence="2">
    <location>
        <begin position="682"/>
        <end position="700"/>
    </location>
</feature>
<feature type="transmembrane region" description="Helical" evidence="2">
    <location>
        <begin position="616"/>
        <end position="635"/>
    </location>
</feature>
<feature type="region of interest" description="Disordered" evidence="1">
    <location>
        <begin position="820"/>
        <end position="843"/>
    </location>
</feature>
<reference evidence="3 4" key="1">
    <citation type="submission" date="2024-02" db="EMBL/GenBank/DDBJ databases">
        <authorList>
            <person name="Chen Y."/>
            <person name="Shah S."/>
            <person name="Dougan E. K."/>
            <person name="Thang M."/>
            <person name="Chan C."/>
        </authorList>
    </citation>
    <scope>NUCLEOTIDE SEQUENCE [LARGE SCALE GENOMIC DNA]</scope>
</reference>
<keyword evidence="2" id="KW-0812">Transmembrane</keyword>
<sequence>MEVTECDIECRGVLRVRLAGKGMAELVVSSDDSPEDLVVAFMSKHGMTSDAQVQLALERAVSKTVIRLLRTSAMFHKQAATSKQQQGAVASPAPVRQTRAQHTTRKGPARMKEKPCLTISTEPDEIDGGDKSSNDAESSSSATSSSDDLVLTDSETASASTRPPVAVASSHIATTHHQEQEEEESKDAELKQQEFGDAYLLFKAAPTSGEATNSSGSKNPKANSVSSPMGKALLIRKAHQQKHQHPKVHDVIVGDDEASPKNAVATVGCSDAKARESFRNYMEAVEAMSSPRRNNDPFGPTPVPDIIKQIFELRFAAPSRFPRRLATTGGQTRFKGVAGAAVAMRWPWGGAAVAVWAAYSSLLCRPAAGSLVLHDERELVSTIVPVSLDFAPVKARSNVSVQVMNKAAYEAFCDAAVDARLHEVAAVYDADIVLVPMADIADLTCKGRRGSWRQPLYYEDWCRVSEFITISPDTLHPGLYVNARSNVDFVSCNISSGWLGADFDLAQLQLLSEHPEQRLYGRISPDENDALRLLNLWPVQVWFRVFTPLAHFVIVFLAVQGIRERRALQKLNNVHRYVLEVNAVSMLVLGVVHVFGHHYVANELPIRATVLFYSNLFQWGVGCDYALAVLYSDVVNAASSKRSRWRAAALWVAWIFPATTFSAALIILLLDQNRLFDLSSEFLGIIYFFLQFGICWHLYFKTSRVINMLQASEKQHSVTQSRATTTDSSEPVDRGKLLRRSLTYWVRVSVASSAMTLLCIVVITFEQNTQSALRWVLFWAVFDTCRVLNALAQVKATEIPKVVKQAKWWPLSAASRVRSTRVAPKRQDETESKILGTDFETQK</sequence>
<comment type="caution">
    <text evidence="3">The sequence shown here is derived from an EMBL/GenBank/DDBJ whole genome shotgun (WGS) entry which is preliminary data.</text>
</comment>
<feature type="compositionally biased region" description="Polar residues" evidence="1">
    <location>
        <begin position="209"/>
        <end position="227"/>
    </location>
</feature>
<feature type="transmembrane region" description="Helical" evidence="2">
    <location>
        <begin position="541"/>
        <end position="562"/>
    </location>
</feature>
<dbReference type="Proteomes" id="UP001642464">
    <property type="component" value="Unassembled WGS sequence"/>
</dbReference>
<dbReference type="EMBL" id="CAXAMM010004752">
    <property type="protein sequence ID" value="CAK9004795.1"/>
    <property type="molecule type" value="Genomic_DNA"/>
</dbReference>
<evidence type="ECO:0000256" key="2">
    <source>
        <dbReference type="SAM" id="Phobius"/>
    </source>
</evidence>